<dbReference type="EMBL" id="OU892278">
    <property type="protein sequence ID" value="CAG9764456.1"/>
    <property type="molecule type" value="Genomic_DNA"/>
</dbReference>
<dbReference type="OrthoDB" id="6718688at2759"/>
<dbReference type="Proteomes" id="UP001152799">
    <property type="component" value="Chromosome 2"/>
</dbReference>
<keyword evidence="3" id="KW-1185">Reference proteome</keyword>
<accession>A0A9N9ML26</accession>
<dbReference type="AlphaFoldDB" id="A0A9N9ML26"/>
<evidence type="ECO:0000256" key="1">
    <source>
        <dbReference type="SAM" id="SignalP"/>
    </source>
</evidence>
<feature type="signal peptide" evidence="1">
    <location>
        <begin position="1"/>
        <end position="19"/>
    </location>
</feature>
<name>A0A9N9ML26_9CUCU</name>
<organism evidence="2 3">
    <name type="scientific">Ceutorhynchus assimilis</name>
    <name type="common">cabbage seed weevil</name>
    <dbReference type="NCBI Taxonomy" id="467358"/>
    <lineage>
        <taxon>Eukaryota</taxon>
        <taxon>Metazoa</taxon>
        <taxon>Ecdysozoa</taxon>
        <taxon>Arthropoda</taxon>
        <taxon>Hexapoda</taxon>
        <taxon>Insecta</taxon>
        <taxon>Pterygota</taxon>
        <taxon>Neoptera</taxon>
        <taxon>Endopterygota</taxon>
        <taxon>Coleoptera</taxon>
        <taxon>Polyphaga</taxon>
        <taxon>Cucujiformia</taxon>
        <taxon>Curculionidae</taxon>
        <taxon>Ceutorhynchinae</taxon>
        <taxon>Ceutorhynchus</taxon>
    </lineage>
</organism>
<proteinExistence type="predicted"/>
<reference evidence="2" key="1">
    <citation type="submission" date="2022-01" db="EMBL/GenBank/DDBJ databases">
        <authorList>
            <person name="King R."/>
        </authorList>
    </citation>
    <scope>NUCLEOTIDE SEQUENCE</scope>
</reference>
<sequence length="429" mass="48073">MKLLLLALLSLSTFNYAVAQDEQQDVIDQDYLVQLLFSISEARLPNYLVDVIYNRPVQKGISVDAVLGLYQIRNVSLNTTQSILNELDITQSRVFSINGFNYTLETFNWTFTNFYNTLVSRINLSGLPLRNALRQLNIDDAQFSAGIAYGDPDPWQEFIRGNFTQVNMELACAEAGITLEQLWQGVRDLFILNLETFQIEDFIRLLLNHDITQRHALIIWSAIPVTLEHVYSLHLYNDIIGNFSERLNNQTSLGVITSLQGMVTHRAIHDLFKEERELLIIQAQTLLTRTILTVGNINDTIYRNLVVLELSQDVSPNLTVIPVTNRNADVTNCDYVTFQNNNILTVNVPTANFTNETYVIPTSVINNVVPGSALVCNQTVHALVRGVVGDAIVADAFSNYVVPAPPSSGNSLLAGIHIIVTVLFMMLII</sequence>
<gene>
    <name evidence="2" type="ORF">CEUTPL_LOCUS5096</name>
</gene>
<evidence type="ECO:0000313" key="2">
    <source>
        <dbReference type="EMBL" id="CAG9764456.1"/>
    </source>
</evidence>
<feature type="chain" id="PRO_5040152538" evidence="1">
    <location>
        <begin position="20"/>
        <end position="429"/>
    </location>
</feature>
<protein>
    <submittedName>
        <fullName evidence="2">Uncharacterized protein</fullName>
    </submittedName>
</protein>
<keyword evidence="1" id="KW-0732">Signal</keyword>
<evidence type="ECO:0000313" key="3">
    <source>
        <dbReference type="Proteomes" id="UP001152799"/>
    </source>
</evidence>